<evidence type="ECO:0000259" key="1">
    <source>
        <dbReference type="Pfam" id="PF01850"/>
    </source>
</evidence>
<dbReference type="KEGG" id="ave:Arcve_0496"/>
<dbReference type="HOGENOM" id="CLU_143273_0_0_2"/>
<dbReference type="EMBL" id="CP002588">
    <property type="protein sequence ID" value="AEA46523.1"/>
    <property type="molecule type" value="Genomic_DNA"/>
</dbReference>
<organism evidence="2 3">
    <name type="scientific">Archaeoglobus veneficus (strain DSM 11195 / SNP6)</name>
    <dbReference type="NCBI Taxonomy" id="693661"/>
    <lineage>
        <taxon>Archaea</taxon>
        <taxon>Methanobacteriati</taxon>
        <taxon>Methanobacteriota</taxon>
        <taxon>Archaeoglobi</taxon>
        <taxon>Archaeoglobales</taxon>
        <taxon>Archaeoglobaceae</taxon>
        <taxon>Archaeoglobus</taxon>
    </lineage>
</organism>
<dbReference type="InterPro" id="IPR002716">
    <property type="entry name" value="PIN_dom"/>
</dbReference>
<name>F2KQ90_ARCVS</name>
<reference evidence="2 3" key="1">
    <citation type="submission" date="2011-03" db="EMBL/GenBank/DDBJ databases">
        <title>The complete genome of Archaeoglobus veneficus SNP6.</title>
        <authorList>
            <consortium name="US DOE Joint Genome Institute (JGI-PGF)"/>
            <person name="Lucas S."/>
            <person name="Copeland A."/>
            <person name="Lapidus A."/>
            <person name="Bruce D."/>
            <person name="Goodwin L."/>
            <person name="Pitluck S."/>
            <person name="Kyrpides N."/>
            <person name="Mavromatis K."/>
            <person name="Pagani I."/>
            <person name="Ivanova N."/>
            <person name="Mikhailova N."/>
            <person name="Lu M."/>
            <person name="Detter J.C."/>
            <person name="Tapia R."/>
            <person name="Han C."/>
            <person name="Land M."/>
            <person name="Hauser L."/>
            <person name="Markowitz V."/>
            <person name="Cheng J.-F."/>
            <person name="Hugenholtz P."/>
            <person name="Woyke T."/>
            <person name="Wu D."/>
            <person name="Spring S."/>
            <person name="Brambilla E."/>
            <person name="Klenk H.-P."/>
            <person name="Eisen J.A."/>
        </authorList>
    </citation>
    <scope>NUCLEOTIDE SEQUENCE [LARGE SCALE GENOMIC DNA]</scope>
    <source>
        <strain>SNP6</strain>
    </source>
</reference>
<dbReference type="InterPro" id="IPR029060">
    <property type="entry name" value="PIN-like_dom_sf"/>
</dbReference>
<dbReference type="AlphaFoldDB" id="F2KQ90"/>
<protein>
    <submittedName>
        <fullName evidence="2">PilT protein domain protein</fullName>
    </submittedName>
</protein>
<sequence length="124" mass="14137">MIYADTDFFLALLKPKDWLKGKAKAILDRYEGQITTSVVTFIELMLLAKRYNFDPVKITRSVMAICNIDDERLLKAAIYIKDYNVKVFDAFHAAHCSGTVISSDSVFDRLGIRRVKLEGEEPDT</sequence>
<dbReference type="Proteomes" id="UP000008136">
    <property type="component" value="Chromosome"/>
</dbReference>
<accession>F2KQ90</accession>
<dbReference type="Pfam" id="PF01850">
    <property type="entry name" value="PIN"/>
    <property type="match status" value="1"/>
</dbReference>
<proteinExistence type="predicted"/>
<evidence type="ECO:0000313" key="2">
    <source>
        <dbReference type="EMBL" id="AEA46523.1"/>
    </source>
</evidence>
<dbReference type="Gene3D" id="3.40.50.1010">
    <property type="entry name" value="5'-nuclease"/>
    <property type="match status" value="1"/>
</dbReference>
<gene>
    <name evidence="2" type="ordered locus">Arcve_0496</name>
</gene>
<feature type="domain" description="PIN" evidence="1">
    <location>
        <begin position="2"/>
        <end position="110"/>
    </location>
</feature>
<keyword evidence="3" id="KW-1185">Reference proteome</keyword>
<evidence type="ECO:0000313" key="3">
    <source>
        <dbReference type="Proteomes" id="UP000008136"/>
    </source>
</evidence>
<dbReference type="GeneID" id="10393592"/>
<dbReference type="SUPFAM" id="SSF88723">
    <property type="entry name" value="PIN domain-like"/>
    <property type="match status" value="1"/>
</dbReference>
<dbReference type="RefSeq" id="WP_013683197.1">
    <property type="nucleotide sequence ID" value="NC_015320.1"/>
</dbReference>
<dbReference type="OrthoDB" id="194754at2157"/>
<dbReference type="eggNOG" id="arCOG07589">
    <property type="taxonomic scope" value="Archaea"/>
</dbReference>